<feature type="region of interest" description="Disordered" evidence="1">
    <location>
        <begin position="271"/>
        <end position="309"/>
    </location>
</feature>
<organism evidence="2 3">
    <name type="scientific">Puccinia graminis f. sp. tritici</name>
    <dbReference type="NCBI Taxonomy" id="56615"/>
    <lineage>
        <taxon>Eukaryota</taxon>
        <taxon>Fungi</taxon>
        <taxon>Dikarya</taxon>
        <taxon>Basidiomycota</taxon>
        <taxon>Pucciniomycotina</taxon>
        <taxon>Pucciniomycetes</taxon>
        <taxon>Pucciniales</taxon>
        <taxon>Pucciniaceae</taxon>
        <taxon>Puccinia</taxon>
    </lineage>
</organism>
<feature type="region of interest" description="Disordered" evidence="1">
    <location>
        <begin position="384"/>
        <end position="410"/>
    </location>
</feature>
<proteinExistence type="predicted"/>
<evidence type="ECO:0000256" key="1">
    <source>
        <dbReference type="SAM" id="MobiDB-lite"/>
    </source>
</evidence>
<name>A0A5B0SA07_PUCGR</name>
<dbReference type="AlphaFoldDB" id="A0A5B0SA07"/>
<dbReference type="EMBL" id="VDEP01000043">
    <property type="protein sequence ID" value="KAA1134936.1"/>
    <property type="molecule type" value="Genomic_DNA"/>
</dbReference>
<comment type="caution">
    <text evidence="2">The sequence shown here is derived from an EMBL/GenBank/DDBJ whole genome shotgun (WGS) entry which is preliminary data.</text>
</comment>
<protein>
    <submittedName>
        <fullName evidence="2">Uncharacterized protein</fullName>
    </submittedName>
</protein>
<sequence length="440" mass="50448">MTSNDGMGVRAREYAAAAETELGSPRHLQRESLKPYRIIRTTSKLDRHRYGTSLDGQKRLGFPARFSRTKLHRFNLCDSVPSKLRQPGWNYLLDQYPGNEDSEPTRYKRRPLDTDTRTCLVEPHTVTLSISVRPRFLTLRAPKEEFIRNYKPTDWELLSREERLQIAIARIHREQDDTLAAQLLINETLREYKEYKLEQKLRMSASTTTASTNPNTSAGAPNNHSAVDHIGNPEDTSILATRPCRTAPSSGAPLPLEDQVRQLSMLQIKKKTAETTDSQITNASQNKTRDEAMDLDDPSTFSEDTPKRPNSPDIVVLSKKERIRLLIKEHIAIWKKFELEKLSGATPELKMILHQAQDSQKALQKLITKEELEGYVKGWNPWDAKRELFPPPPKKEGKKKSSTSRKAQQYDDPRVWADVFEIGQAWRAAYKQRSRKALPP</sequence>
<evidence type="ECO:0000313" key="2">
    <source>
        <dbReference type="EMBL" id="KAA1134936.1"/>
    </source>
</evidence>
<gene>
    <name evidence="2" type="ORF">PGTUg99_007438</name>
</gene>
<evidence type="ECO:0000313" key="3">
    <source>
        <dbReference type="Proteomes" id="UP000325313"/>
    </source>
</evidence>
<feature type="compositionally biased region" description="Polar residues" evidence="1">
    <location>
        <begin position="275"/>
        <end position="286"/>
    </location>
</feature>
<accession>A0A5B0SA07</accession>
<dbReference type="Proteomes" id="UP000325313">
    <property type="component" value="Unassembled WGS sequence"/>
</dbReference>
<reference evidence="2 3" key="1">
    <citation type="submission" date="2019-05" db="EMBL/GenBank/DDBJ databases">
        <title>Emergence of the Ug99 lineage of the wheat stem rust pathogen through somatic hybridization.</title>
        <authorList>
            <person name="Li F."/>
            <person name="Upadhyaya N.M."/>
            <person name="Sperschneider J."/>
            <person name="Matny O."/>
            <person name="Nguyen-Phuc H."/>
            <person name="Mago R."/>
            <person name="Raley C."/>
            <person name="Miller M.E."/>
            <person name="Silverstein K.A.T."/>
            <person name="Henningsen E."/>
            <person name="Hirsch C.D."/>
            <person name="Visser B."/>
            <person name="Pretorius Z.A."/>
            <person name="Steffenson B.J."/>
            <person name="Schwessinger B."/>
            <person name="Dodds P.N."/>
            <person name="Figueroa M."/>
        </authorList>
    </citation>
    <scope>NUCLEOTIDE SEQUENCE [LARGE SCALE GENOMIC DNA]</scope>
    <source>
        <strain evidence="2 3">Ug99</strain>
    </source>
</reference>